<reference evidence="10 11" key="1">
    <citation type="submission" date="2020-08" db="EMBL/GenBank/DDBJ databases">
        <title>Genomic Encyclopedia of Type Strains, Phase IV (KMG-IV): sequencing the most valuable type-strain genomes for metagenomic binning, comparative biology and taxonomic classification.</title>
        <authorList>
            <person name="Goeker M."/>
        </authorList>
    </citation>
    <scope>NUCLEOTIDE SEQUENCE [LARGE SCALE GENOMIC DNA]</scope>
    <source>
        <strain evidence="10 11">DSM 44197</strain>
    </source>
</reference>
<dbReference type="InterPro" id="IPR011701">
    <property type="entry name" value="MFS"/>
</dbReference>
<feature type="transmembrane region" description="Helical" evidence="8">
    <location>
        <begin position="459"/>
        <end position="476"/>
    </location>
</feature>
<keyword evidence="7 8" id="KW-0472">Membrane</keyword>
<keyword evidence="11" id="KW-1185">Reference proteome</keyword>
<dbReference type="Proteomes" id="UP000572680">
    <property type="component" value="Unassembled WGS sequence"/>
</dbReference>
<feature type="transmembrane region" description="Helical" evidence="8">
    <location>
        <begin position="211"/>
        <end position="231"/>
    </location>
</feature>
<evidence type="ECO:0000256" key="3">
    <source>
        <dbReference type="ARBA" id="ARBA00022448"/>
    </source>
</evidence>
<dbReference type="PANTHER" id="PTHR42718:SF9">
    <property type="entry name" value="MAJOR FACILITATOR SUPERFAMILY MULTIDRUG TRANSPORTER MFSC"/>
    <property type="match status" value="1"/>
</dbReference>
<dbReference type="GO" id="GO:0005886">
    <property type="term" value="C:plasma membrane"/>
    <property type="evidence" value="ECO:0007669"/>
    <property type="project" value="UniProtKB-SubCell"/>
</dbReference>
<feature type="transmembrane region" description="Helical" evidence="8">
    <location>
        <begin position="66"/>
        <end position="83"/>
    </location>
</feature>
<feature type="transmembrane region" description="Helical" evidence="8">
    <location>
        <begin position="21"/>
        <end position="46"/>
    </location>
</feature>
<organism evidence="10 11">
    <name type="scientific">Actinomadura namibiensis</name>
    <dbReference type="NCBI Taxonomy" id="182080"/>
    <lineage>
        <taxon>Bacteria</taxon>
        <taxon>Bacillati</taxon>
        <taxon>Actinomycetota</taxon>
        <taxon>Actinomycetes</taxon>
        <taxon>Streptosporangiales</taxon>
        <taxon>Thermomonosporaceae</taxon>
        <taxon>Actinomadura</taxon>
    </lineage>
</organism>
<sequence>MATAAPPREDAAASPAADPRAMTIALVLVLGAIMTTLDMTIVNVAIHRFTLQFDAPLATVQWVTTGYSLALGAVIPSTAWAVGRFGAKRLYLVAIVLFVAGSVLAGLAWNIQSLIAFRVVQGLGGGMVMPVGMTILIRAAGPDRMGRLMSTLGLAILVGPLAGPVLGGYLVDEVSWRWMFLLNLPLGAVVLLLATRIFPADVPGERRPLDVLGLALLSPGLAAFVYGVTAGGERGDFGSAGVLVPTVAGVVLVAAFVARALTARYPLIDLGLFRNRAFAAATATTTVFVLGYFGTMILGPLYFQVVRGESATVAGALGIPFALASGTAMQVTGRIVDRVGPGRVVPFGVVTAVAGFGLFVFLLSADVPYWALGGAMLLMGAGGGSTIMPAMTAATKQLAPGQAASGSTTVNLVNTTMGAVGTAVISVVLAANLPGGSGALRGAVPADAGALAEAFRGTYVWSLAFVALAIVPALLIPRRR</sequence>
<feature type="transmembrane region" description="Helical" evidence="8">
    <location>
        <begin position="115"/>
        <end position="136"/>
    </location>
</feature>
<proteinExistence type="inferred from homology"/>
<feature type="transmembrane region" description="Helical" evidence="8">
    <location>
        <begin position="311"/>
        <end position="332"/>
    </location>
</feature>
<evidence type="ECO:0000313" key="11">
    <source>
        <dbReference type="Proteomes" id="UP000572680"/>
    </source>
</evidence>
<dbReference type="AlphaFoldDB" id="A0A7W3LLP5"/>
<name>A0A7W3LLP5_ACTNM</name>
<accession>A0A7W3LLP5</accession>
<feature type="transmembrane region" description="Helical" evidence="8">
    <location>
        <begin position="237"/>
        <end position="258"/>
    </location>
</feature>
<feature type="transmembrane region" description="Helical" evidence="8">
    <location>
        <begin position="278"/>
        <end position="299"/>
    </location>
</feature>
<feature type="transmembrane region" description="Helical" evidence="8">
    <location>
        <begin position="412"/>
        <end position="431"/>
    </location>
</feature>
<dbReference type="PANTHER" id="PTHR42718">
    <property type="entry name" value="MAJOR FACILITATOR SUPERFAMILY MULTIDRUG TRANSPORTER MFSC"/>
    <property type="match status" value="1"/>
</dbReference>
<dbReference type="InterPro" id="IPR020846">
    <property type="entry name" value="MFS_dom"/>
</dbReference>
<dbReference type="PROSITE" id="PS50850">
    <property type="entry name" value="MFS"/>
    <property type="match status" value="1"/>
</dbReference>
<keyword evidence="5 8" id="KW-0812">Transmembrane</keyword>
<dbReference type="RefSeq" id="WP_182842820.1">
    <property type="nucleotide sequence ID" value="NZ_BAAALP010000002.1"/>
</dbReference>
<dbReference type="InterPro" id="IPR036259">
    <property type="entry name" value="MFS_trans_sf"/>
</dbReference>
<evidence type="ECO:0000313" key="10">
    <source>
        <dbReference type="EMBL" id="MBA8950393.1"/>
    </source>
</evidence>
<feature type="transmembrane region" description="Helical" evidence="8">
    <location>
        <begin position="369"/>
        <end position="391"/>
    </location>
</feature>
<comment type="subcellular location">
    <subcellularLocation>
        <location evidence="1">Cell membrane</location>
        <topology evidence="1">Multi-pass membrane protein</topology>
    </subcellularLocation>
</comment>
<evidence type="ECO:0000256" key="5">
    <source>
        <dbReference type="ARBA" id="ARBA00022692"/>
    </source>
</evidence>
<dbReference type="Gene3D" id="1.20.1250.20">
    <property type="entry name" value="MFS general substrate transporter like domains"/>
    <property type="match status" value="1"/>
</dbReference>
<evidence type="ECO:0000259" key="9">
    <source>
        <dbReference type="PROSITE" id="PS50850"/>
    </source>
</evidence>
<dbReference type="NCBIfam" id="TIGR00711">
    <property type="entry name" value="efflux_EmrB"/>
    <property type="match status" value="1"/>
</dbReference>
<evidence type="ECO:0000256" key="7">
    <source>
        <dbReference type="ARBA" id="ARBA00023136"/>
    </source>
</evidence>
<comment type="similarity">
    <text evidence="2">Belongs to the major facilitator superfamily. EmrB family.</text>
</comment>
<gene>
    <name evidence="10" type="ORF">HNR61_002006</name>
</gene>
<dbReference type="InterPro" id="IPR004638">
    <property type="entry name" value="EmrB-like"/>
</dbReference>
<evidence type="ECO:0000256" key="2">
    <source>
        <dbReference type="ARBA" id="ARBA00008537"/>
    </source>
</evidence>
<feature type="transmembrane region" description="Helical" evidence="8">
    <location>
        <begin position="344"/>
        <end position="363"/>
    </location>
</feature>
<protein>
    <submittedName>
        <fullName evidence="10">EmrB/QacA subfamily drug resistance transporter</fullName>
    </submittedName>
</protein>
<evidence type="ECO:0000256" key="1">
    <source>
        <dbReference type="ARBA" id="ARBA00004651"/>
    </source>
</evidence>
<feature type="domain" description="Major facilitator superfamily (MFS) profile" evidence="9">
    <location>
        <begin position="24"/>
        <end position="480"/>
    </location>
</feature>
<dbReference type="Gene3D" id="1.20.1720.10">
    <property type="entry name" value="Multidrug resistance protein D"/>
    <property type="match status" value="1"/>
</dbReference>
<evidence type="ECO:0000256" key="8">
    <source>
        <dbReference type="SAM" id="Phobius"/>
    </source>
</evidence>
<keyword evidence="3" id="KW-0813">Transport</keyword>
<evidence type="ECO:0000256" key="4">
    <source>
        <dbReference type="ARBA" id="ARBA00022475"/>
    </source>
</evidence>
<dbReference type="EMBL" id="JACJIA010000002">
    <property type="protein sequence ID" value="MBA8950393.1"/>
    <property type="molecule type" value="Genomic_DNA"/>
</dbReference>
<evidence type="ECO:0000256" key="6">
    <source>
        <dbReference type="ARBA" id="ARBA00022989"/>
    </source>
</evidence>
<dbReference type="GO" id="GO:0022857">
    <property type="term" value="F:transmembrane transporter activity"/>
    <property type="evidence" value="ECO:0007669"/>
    <property type="project" value="InterPro"/>
</dbReference>
<feature type="transmembrane region" description="Helical" evidence="8">
    <location>
        <begin position="148"/>
        <end position="170"/>
    </location>
</feature>
<feature type="transmembrane region" description="Helical" evidence="8">
    <location>
        <begin position="176"/>
        <end position="199"/>
    </location>
</feature>
<keyword evidence="6 8" id="KW-1133">Transmembrane helix</keyword>
<dbReference type="SUPFAM" id="SSF103473">
    <property type="entry name" value="MFS general substrate transporter"/>
    <property type="match status" value="1"/>
</dbReference>
<comment type="caution">
    <text evidence="10">The sequence shown here is derived from an EMBL/GenBank/DDBJ whole genome shotgun (WGS) entry which is preliminary data.</text>
</comment>
<feature type="transmembrane region" description="Helical" evidence="8">
    <location>
        <begin position="90"/>
        <end position="109"/>
    </location>
</feature>
<dbReference type="Pfam" id="PF07690">
    <property type="entry name" value="MFS_1"/>
    <property type="match status" value="1"/>
</dbReference>
<keyword evidence="4" id="KW-1003">Cell membrane</keyword>